<dbReference type="Pfam" id="PF17963">
    <property type="entry name" value="Big_9"/>
    <property type="match status" value="2"/>
</dbReference>
<dbReference type="Gene3D" id="2.60.40.2810">
    <property type="match status" value="1"/>
</dbReference>
<organism evidence="2 3">
    <name type="scientific">Candidatus Magnetoglobus multicellularis str. Araruama</name>
    <dbReference type="NCBI Taxonomy" id="890399"/>
    <lineage>
        <taxon>Bacteria</taxon>
        <taxon>Pseudomonadati</taxon>
        <taxon>Thermodesulfobacteriota</taxon>
        <taxon>Desulfobacteria</taxon>
        <taxon>Desulfobacterales</taxon>
        <taxon>Desulfobacteraceae</taxon>
        <taxon>Candidatus Magnetoglobus</taxon>
    </lineage>
</organism>
<dbReference type="Gene3D" id="2.60.40.10">
    <property type="entry name" value="Immunoglobulins"/>
    <property type="match status" value="1"/>
</dbReference>
<feature type="domain" description="Bacterial repeat" evidence="1">
    <location>
        <begin position="407"/>
        <end position="455"/>
    </location>
</feature>
<name>A0A1V1P0E2_9BACT</name>
<sequence length="812" mass="90418">MTQEIIPEQTIDEDTQLQLTVYICGADGDDVTISTLSTNALLVLENPPEVYHLQNQIPLVITPSPNQNGSATITVLAIDTQGYTAQTEFQLTIVAVNDPPELSAIPNQIIAPSVNTINIPFTVFDIDTEYSDLTFDIQSSNPSIIPNDRIRMTGTGKDRLLEITPLTSVVEMTDIHITVSDSGGLTSSTGFTISGNRPPIISNREITLDEDKFVHILIKGSDEENDPLTYTVVNLPAHGTITIDGDIATYQPDLNFNGIDRFSYKANDGFSDSTIADVLLTIYAINDPPVAENLFYQITENTEKLLISFPHTDIDGDTLVYNIVSFPQHGSISKTSSDLMYKPEDWFWGTDTLVYTLSDGQCTSTTATVNIAIERASQYVLNISEAEGNGSIQLNGTDIILPWSELFDSDTRIMLEAIPLSDWVFDSWSGDQVVSSINPLPLTMNRGMTIKAHFVPPMQRLTLLGHQDVMINDEILSLPIEKMFYRGTQITMTGIPQQLFVKWAGDLSGSENPKTITIETPMTIGLVFTDPNEWQAVVRLETSDLPDIYTDEITIGVSVLATTEPDQLSSVYACSLLVYSSDNQNCRTDIRENEGTEYHWVIAVNPHGNMGSFEPRKAVLQWNPNQFSSEGYYRLYEGYNLNGNIVVSDMRSVNTFTVSGGDSMQYFTIVWSSYQVKEFHYITENGWNLISLPLLTDNSQLNHLFPDAAIAYEFIDGAYVSAEQLEPGKGYWIKVTKTGYDITGKPLKSQCVNFSKGWHLIGVTDNQVYEPLSMDCIESIYTYDKGAYRSVLQMLPGKGYWVKFSKNCDLCW</sequence>
<gene>
    <name evidence="2" type="ORF">OMM_04690</name>
</gene>
<evidence type="ECO:0000259" key="1">
    <source>
        <dbReference type="Pfam" id="PF18998"/>
    </source>
</evidence>
<evidence type="ECO:0000313" key="2">
    <source>
        <dbReference type="EMBL" id="ETR68215.1"/>
    </source>
</evidence>
<dbReference type="EMBL" id="ATBP01001031">
    <property type="protein sequence ID" value="ETR68215.1"/>
    <property type="molecule type" value="Genomic_DNA"/>
</dbReference>
<accession>A0A1V1P0E2</accession>
<comment type="caution">
    <text evidence="2">The sequence shown here is derived from an EMBL/GenBank/DDBJ whole genome shotgun (WGS) entry which is preliminary data.</text>
</comment>
<reference evidence="3" key="1">
    <citation type="submission" date="2012-11" db="EMBL/GenBank/DDBJ databases">
        <authorList>
            <person name="Lucero-Rivera Y.E."/>
            <person name="Tovar-Ramirez D."/>
        </authorList>
    </citation>
    <scope>NUCLEOTIDE SEQUENCE [LARGE SCALE GENOMIC DNA]</scope>
    <source>
        <strain evidence="3">Araruama</strain>
    </source>
</reference>
<dbReference type="Pfam" id="PF18998">
    <property type="entry name" value="Flg_new_2"/>
    <property type="match status" value="1"/>
</dbReference>
<dbReference type="InterPro" id="IPR044060">
    <property type="entry name" value="Bacterial_rp_domain"/>
</dbReference>
<proteinExistence type="predicted"/>
<dbReference type="Proteomes" id="UP000189670">
    <property type="component" value="Unassembled WGS sequence"/>
</dbReference>
<dbReference type="InterPro" id="IPR013783">
    <property type="entry name" value="Ig-like_fold"/>
</dbReference>
<evidence type="ECO:0000313" key="3">
    <source>
        <dbReference type="Proteomes" id="UP000189670"/>
    </source>
</evidence>
<dbReference type="AlphaFoldDB" id="A0A1V1P0E2"/>
<dbReference type="Gene3D" id="2.60.40.3440">
    <property type="match status" value="1"/>
</dbReference>
<protein>
    <recommendedName>
        <fullName evidence="1">Bacterial repeat domain-containing protein</fullName>
    </recommendedName>
</protein>
<dbReference type="NCBIfam" id="NF012211">
    <property type="entry name" value="tand_rpt_95"/>
    <property type="match status" value="2"/>
</dbReference>